<reference evidence="1 3" key="1">
    <citation type="submission" date="2018-09" db="EMBL/GenBank/DDBJ databases">
        <title>Genomic investigation of the strawberry pathogen Phytophthora fragariae indicates pathogenicity is determined by transcriptional variation in three key races.</title>
        <authorList>
            <person name="Adams T.M."/>
            <person name="Armitage A.D."/>
            <person name="Sobczyk M.K."/>
            <person name="Bates H.J."/>
            <person name="Dunwell J.M."/>
            <person name="Nellist C.F."/>
            <person name="Harrison R.J."/>
        </authorList>
    </citation>
    <scope>NUCLEOTIDE SEQUENCE [LARGE SCALE GENOMIC DNA]</scope>
    <source>
        <strain evidence="1 3">SCRP249</strain>
        <strain evidence="2 4">SCRP333</strain>
    </source>
</reference>
<dbReference type="EMBL" id="QXFT01000573">
    <property type="protein sequence ID" value="KAE9340456.1"/>
    <property type="molecule type" value="Genomic_DNA"/>
</dbReference>
<accession>A0A6A3LX14</accession>
<name>A0A6A3LX14_9STRA</name>
<evidence type="ECO:0000313" key="1">
    <source>
        <dbReference type="EMBL" id="KAE9023672.1"/>
    </source>
</evidence>
<dbReference type="PROSITE" id="PS51257">
    <property type="entry name" value="PROKAR_LIPOPROTEIN"/>
    <property type="match status" value="1"/>
</dbReference>
<evidence type="ECO:0000313" key="3">
    <source>
        <dbReference type="Proteomes" id="UP000429607"/>
    </source>
</evidence>
<protein>
    <submittedName>
        <fullName evidence="1">Uncharacterized protein</fullName>
    </submittedName>
</protein>
<keyword evidence="4" id="KW-1185">Reference proteome</keyword>
<gene>
    <name evidence="1" type="ORF">PR001_g12857</name>
    <name evidence="2" type="ORF">PR003_g10483</name>
</gene>
<comment type="caution">
    <text evidence="1">The sequence shown here is derived from an EMBL/GenBank/DDBJ whole genome shotgun (WGS) entry which is preliminary data.</text>
</comment>
<evidence type="ECO:0000313" key="2">
    <source>
        <dbReference type="EMBL" id="KAE9340456.1"/>
    </source>
</evidence>
<sequence length="145" mass="15940">MVSIRYYGERATFLSRLSALPAVCSGSGSSCHKAFDRAEISFSATVDDDIFEVTRCKVTKRAKHMGRHAIERRGCILQTVLGRQVIADEDEDDDHCTVCIASGINTNVSPGMDLRDEIVAAYADDAVYAGILAYIRSSSDETQRR</sequence>
<dbReference type="Proteomes" id="UP000429607">
    <property type="component" value="Unassembled WGS sequence"/>
</dbReference>
<dbReference type="EMBL" id="QXFV01000853">
    <property type="protein sequence ID" value="KAE9023672.1"/>
    <property type="molecule type" value="Genomic_DNA"/>
</dbReference>
<dbReference type="AlphaFoldDB" id="A0A6A3LX14"/>
<proteinExistence type="predicted"/>
<evidence type="ECO:0000313" key="4">
    <source>
        <dbReference type="Proteomes" id="UP000434957"/>
    </source>
</evidence>
<dbReference type="Proteomes" id="UP000434957">
    <property type="component" value="Unassembled WGS sequence"/>
</dbReference>
<organism evidence="1 3">
    <name type="scientific">Phytophthora rubi</name>
    <dbReference type="NCBI Taxonomy" id="129364"/>
    <lineage>
        <taxon>Eukaryota</taxon>
        <taxon>Sar</taxon>
        <taxon>Stramenopiles</taxon>
        <taxon>Oomycota</taxon>
        <taxon>Peronosporomycetes</taxon>
        <taxon>Peronosporales</taxon>
        <taxon>Peronosporaceae</taxon>
        <taxon>Phytophthora</taxon>
    </lineage>
</organism>